<gene>
    <name evidence="1" type="ORF">SAMN04488122_4361</name>
</gene>
<organism evidence="1 2">
    <name type="scientific">Chitinophaga arvensicola</name>
    <dbReference type="NCBI Taxonomy" id="29529"/>
    <lineage>
        <taxon>Bacteria</taxon>
        <taxon>Pseudomonadati</taxon>
        <taxon>Bacteroidota</taxon>
        <taxon>Chitinophagia</taxon>
        <taxon>Chitinophagales</taxon>
        <taxon>Chitinophagaceae</taxon>
        <taxon>Chitinophaga</taxon>
    </lineage>
</organism>
<dbReference type="AlphaFoldDB" id="A0A1I0S792"/>
<reference evidence="2" key="1">
    <citation type="submission" date="2016-10" db="EMBL/GenBank/DDBJ databases">
        <authorList>
            <person name="Varghese N."/>
            <person name="Submissions S."/>
        </authorList>
    </citation>
    <scope>NUCLEOTIDE SEQUENCE [LARGE SCALE GENOMIC DNA]</scope>
    <source>
        <strain evidence="2">DSM 3695</strain>
    </source>
</reference>
<protein>
    <submittedName>
        <fullName evidence="1">Uncharacterized protein</fullName>
    </submittedName>
</protein>
<dbReference type="Proteomes" id="UP000199310">
    <property type="component" value="Unassembled WGS sequence"/>
</dbReference>
<name>A0A1I0S792_9BACT</name>
<dbReference type="STRING" id="29529.SAMN04488122_4361"/>
<accession>A0A1I0S792</accession>
<sequence>MFAFNEYIINQFIYMSQHTISEFKAVCIDEASIHHVPPALIEVMLIKLLFKRESKYLIREYLKDGALYRLLTNLYGPFTVLLNFEQPTIKFENGFVIGSNYEKNNIPASRWESLLFHIYMEIQPEVRDRIITSLTQKINQVLFPVCALNYN</sequence>
<evidence type="ECO:0000313" key="2">
    <source>
        <dbReference type="Proteomes" id="UP000199310"/>
    </source>
</evidence>
<evidence type="ECO:0000313" key="1">
    <source>
        <dbReference type="EMBL" id="SEW51601.1"/>
    </source>
</evidence>
<dbReference type="EMBL" id="FOJG01000002">
    <property type="protein sequence ID" value="SEW51601.1"/>
    <property type="molecule type" value="Genomic_DNA"/>
</dbReference>
<keyword evidence="2" id="KW-1185">Reference proteome</keyword>
<proteinExistence type="predicted"/>